<dbReference type="PANTHER" id="PTHR11360">
    <property type="entry name" value="MONOCARBOXYLATE TRANSPORTER"/>
    <property type="match status" value="1"/>
</dbReference>
<keyword evidence="3" id="KW-1185">Reference proteome</keyword>
<dbReference type="PANTHER" id="PTHR11360:SF312">
    <property type="entry name" value="KARMOISIN, ISOFORM B"/>
    <property type="match status" value="1"/>
</dbReference>
<evidence type="ECO:0008006" key="4">
    <source>
        <dbReference type="Google" id="ProtNLM"/>
    </source>
</evidence>
<feature type="transmembrane region" description="Helical" evidence="1">
    <location>
        <begin position="138"/>
        <end position="160"/>
    </location>
</feature>
<evidence type="ECO:0000313" key="2">
    <source>
        <dbReference type="EMBL" id="OAF69180.1"/>
    </source>
</evidence>
<name>A0A177B4Y8_9BILA</name>
<sequence length="270" mass="30558">MAKTIKRLHQIVICFACFLANGIIFGFLNSYGFVYQYIIDSNEYGFENIATIASLLGSLKLCVLFVFGIFSNIIIRKLGYQKATLMGASISLASLLVCSYSPNVKMLFLTYGVLHSIGSSLLFISSLSIIFYHFKKRVGLATGISTLGSPTFTMIFPFFLRNYIENYGIHSYFALEGIIYSSLLFCAVIWTVKSESNIHLNANGEEKVIFHPTSSLDQKIEISKPSRWNIFKSSYLKILQNRKYVIWLFAMKLVFFSCPIPFIFTVSNIV</sequence>
<evidence type="ECO:0000256" key="1">
    <source>
        <dbReference type="SAM" id="Phobius"/>
    </source>
</evidence>
<feature type="transmembrane region" description="Helical" evidence="1">
    <location>
        <begin position="83"/>
        <end position="102"/>
    </location>
</feature>
<keyword evidence="1" id="KW-0812">Transmembrane</keyword>
<feature type="transmembrane region" description="Helical" evidence="1">
    <location>
        <begin position="244"/>
        <end position="264"/>
    </location>
</feature>
<dbReference type="Proteomes" id="UP000078046">
    <property type="component" value="Unassembled WGS sequence"/>
</dbReference>
<feature type="transmembrane region" description="Helical" evidence="1">
    <location>
        <begin position="12"/>
        <end position="37"/>
    </location>
</feature>
<dbReference type="OrthoDB" id="6499973at2759"/>
<organism evidence="2 3">
    <name type="scientific">Intoshia linei</name>
    <dbReference type="NCBI Taxonomy" id="1819745"/>
    <lineage>
        <taxon>Eukaryota</taxon>
        <taxon>Metazoa</taxon>
        <taxon>Spiralia</taxon>
        <taxon>Lophotrochozoa</taxon>
        <taxon>Mesozoa</taxon>
        <taxon>Orthonectida</taxon>
        <taxon>Rhopaluridae</taxon>
        <taxon>Intoshia</taxon>
    </lineage>
</organism>
<dbReference type="EMBL" id="LWCA01000322">
    <property type="protein sequence ID" value="OAF69180.1"/>
    <property type="molecule type" value="Genomic_DNA"/>
</dbReference>
<dbReference type="InterPro" id="IPR050327">
    <property type="entry name" value="Proton-linked_MCT"/>
</dbReference>
<feature type="transmembrane region" description="Helical" evidence="1">
    <location>
        <begin position="172"/>
        <end position="192"/>
    </location>
</feature>
<proteinExistence type="predicted"/>
<protein>
    <recommendedName>
        <fullName evidence="4">Major facilitator superfamily (MFS) profile domain-containing protein</fullName>
    </recommendedName>
</protein>
<comment type="caution">
    <text evidence="2">The sequence shown here is derived from an EMBL/GenBank/DDBJ whole genome shotgun (WGS) entry which is preliminary data.</text>
</comment>
<dbReference type="Pfam" id="PF07690">
    <property type="entry name" value="MFS_1"/>
    <property type="match status" value="1"/>
</dbReference>
<gene>
    <name evidence="2" type="ORF">A3Q56_03056</name>
</gene>
<keyword evidence="1" id="KW-0472">Membrane</keyword>
<dbReference type="InterPro" id="IPR011701">
    <property type="entry name" value="MFS"/>
</dbReference>
<feature type="transmembrane region" description="Helical" evidence="1">
    <location>
        <begin position="108"/>
        <end position="131"/>
    </location>
</feature>
<reference evidence="2 3" key="1">
    <citation type="submission" date="2016-04" db="EMBL/GenBank/DDBJ databases">
        <title>The genome of Intoshia linei affirms orthonectids as highly simplified spiralians.</title>
        <authorList>
            <person name="Mikhailov K.V."/>
            <person name="Slusarev G.S."/>
            <person name="Nikitin M.A."/>
            <person name="Logacheva M.D."/>
            <person name="Penin A."/>
            <person name="Aleoshin V."/>
            <person name="Panchin Y.V."/>
        </authorList>
    </citation>
    <scope>NUCLEOTIDE SEQUENCE [LARGE SCALE GENOMIC DNA]</scope>
    <source>
        <strain evidence="2">Intl2013</strain>
        <tissue evidence="2">Whole animal</tissue>
    </source>
</reference>
<accession>A0A177B4Y8</accession>
<feature type="transmembrane region" description="Helical" evidence="1">
    <location>
        <begin position="49"/>
        <end position="71"/>
    </location>
</feature>
<evidence type="ECO:0000313" key="3">
    <source>
        <dbReference type="Proteomes" id="UP000078046"/>
    </source>
</evidence>
<dbReference type="GO" id="GO:0022857">
    <property type="term" value="F:transmembrane transporter activity"/>
    <property type="evidence" value="ECO:0007669"/>
    <property type="project" value="InterPro"/>
</dbReference>
<dbReference type="InterPro" id="IPR036259">
    <property type="entry name" value="MFS_trans_sf"/>
</dbReference>
<keyword evidence="1" id="KW-1133">Transmembrane helix</keyword>
<dbReference type="AlphaFoldDB" id="A0A177B4Y8"/>
<dbReference type="Gene3D" id="1.20.1250.20">
    <property type="entry name" value="MFS general substrate transporter like domains"/>
    <property type="match status" value="1"/>
</dbReference>
<dbReference type="SUPFAM" id="SSF103473">
    <property type="entry name" value="MFS general substrate transporter"/>
    <property type="match status" value="1"/>
</dbReference>